<dbReference type="AlphaFoldDB" id="A0A9X0AS04"/>
<dbReference type="Proteomes" id="UP001152300">
    <property type="component" value="Unassembled WGS sequence"/>
</dbReference>
<keyword evidence="2" id="KW-1185">Reference proteome</keyword>
<name>A0A9X0AS04_9HELO</name>
<organism evidence="1 2">
    <name type="scientific">Sclerotinia nivalis</name>
    <dbReference type="NCBI Taxonomy" id="352851"/>
    <lineage>
        <taxon>Eukaryota</taxon>
        <taxon>Fungi</taxon>
        <taxon>Dikarya</taxon>
        <taxon>Ascomycota</taxon>
        <taxon>Pezizomycotina</taxon>
        <taxon>Leotiomycetes</taxon>
        <taxon>Helotiales</taxon>
        <taxon>Sclerotiniaceae</taxon>
        <taxon>Sclerotinia</taxon>
    </lineage>
</organism>
<gene>
    <name evidence="1" type="ORF">OCU04_004754</name>
</gene>
<evidence type="ECO:0000313" key="2">
    <source>
        <dbReference type="Proteomes" id="UP001152300"/>
    </source>
</evidence>
<protein>
    <submittedName>
        <fullName evidence="1">Uncharacterized protein</fullName>
    </submittedName>
</protein>
<comment type="caution">
    <text evidence="1">The sequence shown here is derived from an EMBL/GenBank/DDBJ whole genome shotgun (WGS) entry which is preliminary data.</text>
</comment>
<reference evidence="1" key="1">
    <citation type="submission" date="2022-11" db="EMBL/GenBank/DDBJ databases">
        <title>Genome Resource of Sclerotinia nivalis Strain SnTB1, a Plant Pathogen Isolated from American Ginseng.</title>
        <authorList>
            <person name="Fan S."/>
        </authorList>
    </citation>
    <scope>NUCLEOTIDE SEQUENCE</scope>
    <source>
        <strain evidence="1">SnTB1</strain>
    </source>
</reference>
<dbReference type="OrthoDB" id="6132759at2759"/>
<accession>A0A9X0AS04</accession>
<proteinExistence type="predicted"/>
<dbReference type="EMBL" id="JAPEIS010000004">
    <property type="protein sequence ID" value="KAJ8067403.1"/>
    <property type="molecule type" value="Genomic_DNA"/>
</dbReference>
<evidence type="ECO:0000313" key="1">
    <source>
        <dbReference type="EMBL" id="KAJ8067403.1"/>
    </source>
</evidence>
<sequence>MFMVPNRSFGTGMTVPAIFPNWTLINEIGFSAIYTYKRSIALLTWWTSGPVVYPCEIVAKSRSAPNNCSTYFRPVIACLDILHMISTLLWPAQTKLPAMLVLILGYLRRIFLGDGWMDE</sequence>